<protein>
    <submittedName>
        <fullName evidence="3">Uncharacterized protein</fullName>
    </submittedName>
</protein>
<proteinExistence type="predicted"/>
<evidence type="ECO:0000256" key="1">
    <source>
        <dbReference type="SAM" id="MobiDB-lite"/>
    </source>
</evidence>
<organism evidence="3 4">
    <name type="scientific">Caerostris darwini</name>
    <dbReference type="NCBI Taxonomy" id="1538125"/>
    <lineage>
        <taxon>Eukaryota</taxon>
        <taxon>Metazoa</taxon>
        <taxon>Ecdysozoa</taxon>
        <taxon>Arthropoda</taxon>
        <taxon>Chelicerata</taxon>
        <taxon>Arachnida</taxon>
        <taxon>Araneae</taxon>
        <taxon>Araneomorphae</taxon>
        <taxon>Entelegynae</taxon>
        <taxon>Araneoidea</taxon>
        <taxon>Araneidae</taxon>
        <taxon>Caerostris</taxon>
    </lineage>
</organism>
<name>A0AAV4NSS5_9ARAC</name>
<feature type="compositionally biased region" description="Pro residues" evidence="1">
    <location>
        <begin position="151"/>
        <end position="167"/>
    </location>
</feature>
<dbReference type="Proteomes" id="UP001054837">
    <property type="component" value="Unassembled WGS sequence"/>
</dbReference>
<feature type="region of interest" description="Disordered" evidence="1">
    <location>
        <begin position="134"/>
        <end position="175"/>
    </location>
</feature>
<keyword evidence="2" id="KW-0812">Transmembrane</keyword>
<keyword evidence="2" id="KW-0472">Membrane</keyword>
<evidence type="ECO:0000313" key="3">
    <source>
        <dbReference type="EMBL" id="GIX86654.1"/>
    </source>
</evidence>
<evidence type="ECO:0000313" key="4">
    <source>
        <dbReference type="Proteomes" id="UP001054837"/>
    </source>
</evidence>
<evidence type="ECO:0000256" key="2">
    <source>
        <dbReference type="SAM" id="Phobius"/>
    </source>
</evidence>
<sequence length="175" mass="19388">MFPQLGETQHSTIPTVVWIFLVVGIIFILGSCLATLWRGLTWKKSTRTDHPLDRPSRLPTIYSPQPPPAPSFANLQVVERHIYPDNFILVPQSQCTGFGIHDPPPKYSDVVHQESSDGHNGRFNCPAIIEVERTTSSPPECHRPESSSPECSPPPYSSPEISPPAYSPPESSLHV</sequence>
<gene>
    <name evidence="3" type="ORF">CDAR_260461</name>
</gene>
<keyword evidence="4" id="KW-1185">Reference proteome</keyword>
<accession>A0AAV4NSS5</accession>
<reference evidence="3 4" key="1">
    <citation type="submission" date="2021-06" db="EMBL/GenBank/DDBJ databases">
        <title>Caerostris darwini draft genome.</title>
        <authorList>
            <person name="Kono N."/>
            <person name="Arakawa K."/>
        </authorList>
    </citation>
    <scope>NUCLEOTIDE SEQUENCE [LARGE SCALE GENOMIC DNA]</scope>
</reference>
<keyword evidence="2" id="KW-1133">Transmembrane helix</keyword>
<dbReference type="EMBL" id="BPLQ01001908">
    <property type="protein sequence ID" value="GIX86654.1"/>
    <property type="molecule type" value="Genomic_DNA"/>
</dbReference>
<comment type="caution">
    <text evidence="3">The sequence shown here is derived from an EMBL/GenBank/DDBJ whole genome shotgun (WGS) entry which is preliminary data.</text>
</comment>
<feature type="transmembrane region" description="Helical" evidence="2">
    <location>
        <begin position="15"/>
        <end position="37"/>
    </location>
</feature>
<dbReference type="AlphaFoldDB" id="A0AAV4NSS5"/>